<comment type="similarity">
    <text evidence="1">Belongs to the small heat shock protein (HSP20) family.</text>
</comment>
<evidence type="ECO:0000259" key="3">
    <source>
        <dbReference type="PROSITE" id="PS01031"/>
    </source>
</evidence>
<reference evidence="4 5" key="1">
    <citation type="submission" date="2024-04" db="EMBL/GenBank/DDBJ databases">
        <title>Genome assembly C_amara_ONT_v2.</title>
        <authorList>
            <person name="Yant L."/>
            <person name="Moore C."/>
            <person name="Slenker M."/>
        </authorList>
    </citation>
    <scope>NUCLEOTIDE SEQUENCE [LARGE SCALE GENOMIC DNA]</scope>
    <source>
        <tissue evidence="4">Leaf</tissue>
    </source>
</reference>
<name>A0ABD1B4X6_CARAN</name>
<accession>A0ABD1B4X6</accession>
<feature type="domain" description="SHSP" evidence="3">
    <location>
        <begin position="25"/>
        <end position="132"/>
    </location>
</feature>
<organism evidence="4 5">
    <name type="scientific">Cardamine amara subsp. amara</name>
    <dbReference type="NCBI Taxonomy" id="228776"/>
    <lineage>
        <taxon>Eukaryota</taxon>
        <taxon>Viridiplantae</taxon>
        <taxon>Streptophyta</taxon>
        <taxon>Embryophyta</taxon>
        <taxon>Tracheophyta</taxon>
        <taxon>Spermatophyta</taxon>
        <taxon>Magnoliopsida</taxon>
        <taxon>eudicotyledons</taxon>
        <taxon>Gunneridae</taxon>
        <taxon>Pentapetalae</taxon>
        <taxon>rosids</taxon>
        <taxon>malvids</taxon>
        <taxon>Brassicales</taxon>
        <taxon>Brassicaceae</taxon>
        <taxon>Cardamineae</taxon>
        <taxon>Cardamine</taxon>
    </lineage>
</organism>
<dbReference type="PROSITE" id="PS01031">
    <property type="entry name" value="SHSP"/>
    <property type="match status" value="1"/>
</dbReference>
<dbReference type="InterPro" id="IPR002068">
    <property type="entry name" value="A-crystallin/Hsp20_dom"/>
</dbReference>
<dbReference type="AlphaFoldDB" id="A0ABD1B4X6"/>
<dbReference type="PANTHER" id="PTHR46991:SF24">
    <property type="entry name" value="14.7 KDA HEAT SHOCK PROTEIN"/>
    <property type="match status" value="1"/>
</dbReference>
<dbReference type="PANTHER" id="PTHR46991">
    <property type="entry name" value="23.5 KDA HEAT SHOCK PROTEIN, MITOCHONDRIAL"/>
    <property type="match status" value="1"/>
</dbReference>
<dbReference type="CDD" id="cd06464">
    <property type="entry name" value="ACD_sHsps-like"/>
    <property type="match status" value="1"/>
</dbReference>
<dbReference type="SUPFAM" id="SSF49764">
    <property type="entry name" value="HSP20-like chaperones"/>
    <property type="match status" value="1"/>
</dbReference>
<dbReference type="Proteomes" id="UP001558713">
    <property type="component" value="Unassembled WGS sequence"/>
</dbReference>
<dbReference type="InterPro" id="IPR008978">
    <property type="entry name" value="HSP20-like_chaperone"/>
</dbReference>
<comment type="caution">
    <text evidence="4">The sequence shown here is derived from an EMBL/GenBank/DDBJ whole genome shotgun (WGS) entry which is preliminary data.</text>
</comment>
<evidence type="ECO:0000313" key="5">
    <source>
        <dbReference type="Proteomes" id="UP001558713"/>
    </source>
</evidence>
<sequence>MSGSTTMNAGSSTGNSFPRPRKNPFLKSGSEGKYEVTETNKACVMRVDMPGCPESDLTYWVDESNIHFFADEPNIPDQHSGRKYGGSMVINPEFFNVKEANAKLINGVLWITVPKISGKTPPCSFTQKIVFV</sequence>
<proteinExistence type="inferred from homology"/>
<evidence type="ECO:0000256" key="2">
    <source>
        <dbReference type="SAM" id="MobiDB-lite"/>
    </source>
</evidence>
<keyword evidence="5" id="KW-1185">Reference proteome</keyword>
<keyword evidence="4" id="KW-0346">Stress response</keyword>
<protein>
    <submittedName>
        <fullName evidence="4">14.7 kDa heat shock protein</fullName>
    </submittedName>
</protein>
<dbReference type="EMBL" id="JBANAX010000325">
    <property type="protein sequence ID" value="KAL1214022.1"/>
    <property type="molecule type" value="Genomic_DNA"/>
</dbReference>
<evidence type="ECO:0000313" key="4">
    <source>
        <dbReference type="EMBL" id="KAL1214022.1"/>
    </source>
</evidence>
<evidence type="ECO:0000256" key="1">
    <source>
        <dbReference type="PROSITE-ProRule" id="PRU00285"/>
    </source>
</evidence>
<dbReference type="InterPro" id="IPR044656">
    <property type="entry name" value="HSP14.7/HSP23.5/HSP23.6-like"/>
</dbReference>
<gene>
    <name evidence="4" type="ORF">V5N11_007383</name>
</gene>
<feature type="compositionally biased region" description="Polar residues" evidence="2">
    <location>
        <begin position="1"/>
        <end position="16"/>
    </location>
</feature>
<feature type="region of interest" description="Disordered" evidence="2">
    <location>
        <begin position="1"/>
        <end position="33"/>
    </location>
</feature>
<dbReference type="Gene3D" id="2.60.40.790">
    <property type="match status" value="1"/>
</dbReference>